<dbReference type="InterPro" id="IPR002049">
    <property type="entry name" value="LE_dom"/>
</dbReference>
<accession>D3BV07</accession>
<name>D3BV07_HETP5</name>
<feature type="chain" id="PRO_5003042067" evidence="2">
    <location>
        <begin position="19"/>
        <end position="930"/>
    </location>
</feature>
<dbReference type="InParanoid" id="D3BV07"/>
<evidence type="ECO:0000259" key="4">
    <source>
        <dbReference type="PROSITE" id="PS01186"/>
    </source>
</evidence>
<keyword evidence="1" id="KW-1133">Transmembrane helix</keyword>
<feature type="domain" description="EGF-like" evidence="3 4">
    <location>
        <begin position="640"/>
        <end position="651"/>
    </location>
</feature>
<dbReference type="Proteomes" id="UP000001396">
    <property type="component" value="Unassembled WGS sequence"/>
</dbReference>
<dbReference type="InterPro" id="IPR054484">
    <property type="entry name" value="ComC_SSD"/>
</dbReference>
<keyword evidence="1" id="KW-0812">Transmembrane</keyword>
<evidence type="ECO:0000259" key="3">
    <source>
        <dbReference type="PROSITE" id="PS00022"/>
    </source>
</evidence>
<keyword evidence="6" id="KW-1185">Reference proteome</keyword>
<evidence type="ECO:0000313" key="6">
    <source>
        <dbReference type="Proteomes" id="UP000001396"/>
    </source>
</evidence>
<dbReference type="AlphaFoldDB" id="D3BV07"/>
<reference evidence="5 6" key="1">
    <citation type="journal article" date="2011" name="Genome Res.">
        <title>Phylogeny-wide analysis of social amoeba genomes highlights ancient origins for complex intercellular communication.</title>
        <authorList>
            <person name="Heidel A.J."/>
            <person name="Lawal H.M."/>
            <person name="Felder M."/>
            <person name="Schilde C."/>
            <person name="Helps N.R."/>
            <person name="Tunggal B."/>
            <person name="Rivero F."/>
            <person name="John U."/>
            <person name="Schleicher M."/>
            <person name="Eichinger L."/>
            <person name="Platzer M."/>
            <person name="Noegel A.A."/>
            <person name="Schaap P."/>
            <person name="Gloeckner G."/>
        </authorList>
    </citation>
    <scope>NUCLEOTIDE SEQUENCE [LARGE SCALE GENOMIC DNA]</scope>
    <source>
        <strain evidence="6">ATCC 26659 / Pp 5 / PN500</strain>
    </source>
</reference>
<dbReference type="PROSITE" id="PS01186">
    <property type="entry name" value="EGF_2"/>
    <property type="match status" value="1"/>
</dbReference>
<sequence length="930" mass="103150">MKKLYLLFFISFLGISGAYDLNAQELSSLRWLITQYQINSNWNLTATDCADINKGAGGSMTCRIDQSGFQTITTLLMVTSTWVDHGEPPVIDKLIFPNLQTFLLSGAQHKNASYSLLGLLDNTENVNLNTISVQFLSLASVPTFPSKLKLTTLVLTDVTMISDLNLNLIFKGVKSSLNLQRISFTSTFKMFLDTSTMTKSTLSTITINDISNTHPIVFGSSTLNNIDIDNAMIVLGDLPEVRKIKAKNCAFSTSDFSVLPFITDINFDNISTPIENASGLINVVITNSPVPIVPSESWFSNSSLSLKLENTNSSGKLPDFKSYEDVSISIYGTQNIKTELYDSFCRFNLDIPSTTLVGNIADCFYCYWSEMKSKLPSNTPNPPNDFKCNISLDSYKYVIPQIGTNLGWGLNKSPLSLTNAIYNNQFSYPVNTEYGSSNLTFSTIQNYTLQIYWGLELSVYLIQSENIGGNNVLIKAFGKFNLKAPLAIKATSFGNSNCQITYNTTTQLNCIIPNQNSTNPILINLDDTVTTINYYSSSTLLISGVHFKINNQDVEISANFGPNPYNVSAIISSFPCQQTFLNDSILSCKLPVGLVENVNYSLLVYANGYNQTILVFIKPKEDCGSQSNCNGHGSCFDGKCRCNDGYGGYYCESQLSPGVIILPNNTIPSPTVIVKDGMNFTFNIIAIQEIDELSSVVRELKTNKWTHSTTGNETFSITTYSLQSTTPEVDQINATIEYSKNSRLINFAGQSTLYPENSLKLMVTINNWSYKDRLNRLRLLMESISSINDNDDGCSELDISVNNGTEVNFLQMTINDVSFYGRFLPYALSDDKPVFIQNQVVNQTKDSILIGMTLSYCDSCVIDPDFSVLINTDVKSDCKEKFSTWKIVTIVVVLSVALLAAGLGVFFVLKKKYKYRKEQKCIGNKLNKIS</sequence>
<feature type="transmembrane region" description="Helical" evidence="1">
    <location>
        <begin position="885"/>
        <end position="909"/>
    </location>
</feature>
<gene>
    <name evidence="5" type="ORF">PPL_11979</name>
</gene>
<dbReference type="InterPro" id="IPR053331">
    <property type="entry name" value="EGF-like_comC"/>
</dbReference>
<proteinExistence type="predicted"/>
<protein>
    <submittedName>
        <fullName evidence="5">Epidermal growth factor-related protein</fullName>
    </submittedName>
</protein>
<dbReference type="InterPro" id="IPR000742">
    <property type="entry name" value="EGF"/>
</dbReference>
<evidence type="ECO:0000313" key="5">
    <source>
        <dbReference type="EMBL" id="EFA74945.1"/>
    </source>
</evidence>
<dbReference type="EMBL" id="ADBJ01000060">
    <property type="protein sequence ID" value="EFA74945.1"/>
    <property type="molecule type" value="Genomic_DNA"/>
</dbReference>
<keyword evidence="1" id="KW-0472">Membrane</keyword>
<dbReference type="RefSeq" id="XP_020427079.1">
    <property type="nucleotide sequence ID" value="XM_020582725.1"/>
</dbReference>
<organism evidence="5 6">
    <name type="scientific">Heterostelium pallidum (strain ATCC 26659 / Pp 5 / PN500)</name>
    <name type="common">Cellular slime mold</name>
    <name type="synonym">Polysphondylium pallidum</name>
    <dbReference type="NCBI Taxonomy" id="670386"/>
    <lineage>
        <taxon>Eukaryota</taxon>
        <taxon>Amoebozoa</taxon>
        <taxon>Evosea</taxon>
        <taxon>Eumycetozoa</taxon>
        <taxon>Dictyostelia</taxon>
        <taxon>Acytosteliales</taxon>
        <taxon>Acytosteliaceae</taxon>
        <taxon>Heterostelium</taxon>
    </lineage>
</organism>
<comment type="caution">
    <text evidence="5">The sequence shown here is derived from an EMBL/GenBank/DDBJ whole genome shotgun (WGS) entry which is preliminary data.</text>
</comment>
<evidence type="ECO:0000256" key="1">
    <source>
        <dbReference type="SAM" id="Phobius"/>
    </source>
</evidence>
<dbReference type="Gene3D" id="2.10.25.10">
    <property type="entry name" value="Laminin"/>
    <property type="match status" value="1"/>
</dbReference>
<dbReference type="PROSITE" id="PS00022">
    <property type="entry name" value="EGF_1"/>
    <property type="match status" value="1"/>
</dbReference>
<keyword evidence="2" id="KW-0732">Signal</keyword>
<evidence type="ECO:0000256" key="2">
    <source>
        <dbReference type="SAM" id="SignalP"/>
    </source>
</evidence>
<dbReference type="Pfam" id="PF22933">
    <property type="entry name" value="ComC_SSD"/>
    <property type="match status" value="1"/>
</dbReference>
<feature type="signal peptide" evidence="2">
    <location>
        <begin position="1"/>
        <end position="18"/>
    </location>
</feature>
<dbReference type="PANTHER" id="PTHR24032">
    <property type="entry name" value="EGF-LIKE DOMAIN-CONTAINING PROTEIN-RELATED-RELATED"/>
    <property type="match status" value="1"/>
</dbReference>
<dbReference type="CDD" id="cd00055">
    <property type="entry name" value="EGF_Lam"/>
    <property type="match status" value="1"/>
</dbReference>
<dbReference type="GeneID" id="31367447"/>